<dbReference type="InterPro" id="IPR036412">
    <property type="entry name" value="HAD-like_sf"/>
</dbReference>
<feature type="binding site" evidence="10">
    <location>
        <position position="10"/>
    </location>
    <ligand>
        <name>Mg(2+)</name>
        <dbReference type="ChEBI" id="CHEBI:18420"/>
    </ligand>
</feature>
<dbReference type="InterPro" id="IPR023214">
    <property type="entry name" value="HAD_sf"/>
</dbReference>
<proteinExistence type="inferred from homology"/>
<feature type="active site" description="Proton donor" evidence="8">
    <location>
        <position position="10"/>
    </location>
</feature>
<dbReference type="GO" id="GO:0016791">
    <property type="term" value="F:phosphatase activity"/>
    <property type="evidence" value="ECO:0007669"/>
    <property type="project" value="InterPro"/>
</dbReference>
<reference evidence="11 12" key="1">
    <citation type="journal article" date="2005" name="Int. J. Syst. Evol. Microbiol.">
        <title>Bacillus cibi sp. nov., isolated from jeotgal, a traditional Korean fermented seafood.</title>
        <authorList>
            <person name="Yoon J.H."/>
            <person name="Lee C.H."/>
            <person name="Oh T.K."/>
        </authorList>
    </citation>
    <scope>NUCLEOTIDE SEQUENCE [LARGE SCALE GENOMIC DNA]</scope>
    <source>
        <strain evidence="11 12">DSM 16189</strain>
    </source>
</reference>
<dbReference type="Pfam" id="PF13242">
    <property type="entry name" value="Hydrolase_like"/>
    <property type="match status" value="1"/>
</dbReference>
<gene>
    <name evidence="11" type="ORF">GS18_0202615</name>
</gene>
<organism evidence="11 12">
    <name type="scientific">Metabacillus indicus</name>
    <name type="common">Bacillus indicus</name>
    <dbReference type="NCBI Taxonomy" id="246786"/>
    <lineage>
        <taxon>Bacteria</taxon>
        <taxon>Bacillati</taxon>
        <taxon>Bacillota</taxon>
        <taxon>Bacilli</taxon>
        <taxon>Bacillales</taxon>
        <taxon>Bacillaceae</taxon>
        <taxon>Metabacillus</taxon>
    </lineage>
</organism>
<comment type="subcellular location">
    <subcellularLocation>
        <location evidence="1 7">Cytoplasm</location>
    </subcellularLocation>
</comment>
<feature type="binding site" evidence="10">
    <location>
        <position position="103"/>
    </location>
    <ligand>
        <name>Zn(2+)</name>
        <dbReference type="ChEBI" id="CHEBI:29105"/>
    </ligand>
</feature>
<evidence type="ECO:0000256" key="8">
    <source>
        <dbReference type="PIRSR" id="PIRSR004682-1"/>
    </source>
</evidence>
<feature type="binding site" evidence="10">
    <location>
        <position position="93"/>
    </location>
    <ligand>
        <name>Zn(2+)</name>
        <dbReference type="ChEBI" id="CHEBI:29105"/>
    </ligand>
</feature>
<comment type="similarity">
    <text evidence="7">Belongs to the gmhB family.</text>
</comment>
<dbReference type="Gene3D" id="3.40.50.1000">
    <property type="entry name" value="HAD superfamily/HAD-like"/>
    <property type="match status" value="1"/>
</dbReference>
<feature type="active site" description="Nucleophile" evidence="8">
    <location>
        <position position="8"/>
    </location>
</feature>
<dbReference type="PANTHER" id="PTHR42891">
    <property type="entry name" value="D-GLYCERO-BETA-D-MANNO-HEPTOSE-1,7-BISPHOSPHATE 7-PHOSPHATASE"/>
    <property type="match status" value="1"/>
</dbReference>
<dbReference type="SUPFAM" id="SSF56784">
    <property type="entry name" value="HAD-like"/>
    <property type="match status" value="1"/>
</dbReference>
<feature type="binding site" evidence="10">
    <location>
        <position position="95"/>
    </location>
    <ligand>
        <name>Zn(2+)</name>
        <dbReference type="ChEBI" id="CHEBI:29105"/>
    </ligand>
</feature>
<dbReference type="EMBL" id="JNVC02000001">
    <property type="protein sequence ID" value="KEZ53861.1"/>
    <property type="molecule type" value="Genomic_DNA"/>
</dbReference>
<feature type="site" description="Stabilizes the phosphoryl group" evidence="9">
    <location>
        <position position="105"/>
    </location>
</feature>
<dbReference type="Proteomes" id="UP000028549">
    <property type="component" value="Unassembled WGS sequence"/>
</dbReference>
<dbReference type="AlphaFoldDB" id="A0A084H2P9"/>
<dbReference type="InterPro" id="IPR004446">
    <property type="entry name" value="Heptose_bisP_phosphatase"/>
</dbReference>
<keyword evidence="12" id="KW-1185">Reference proteome</keyword>
<comment type="cofactor">
    <cofactor evidence="10">
        <name>Mg(2+)</name>
        <dbReference type="ChEBI" id="CHEBI:18420"/>
    </cofactor>
</comment>
<keyword evidence="3 10" id="KW-0479">Metal-binding</keyword>
<keyword evidence="4 7" id="KW-0378">Hydrolase</keyword>
<feature type="site" description="Stabilizes the phosphoryl group" evidence="9">
    <location>
        <position position="54"/>
    </location>
</feature>
<dbReference type="GO" id="GO:0046872">
    <property type="term" value="F:metal ion binding"/>
    <property type="evidence" value="ECO:0007669"/>
    <property type="project" value="UniProtKB-KW"/>
</dbReference>
<feature type="binding site" evidence="10">
    <location>
        <position position="8"/>
    </location>
    <ligand>
        <name>Mg(2+)</name>
        <dbReference type="ChEBI" id="CHEBI:18420"/>
    </ligand>
</feature>
<evidence type="ECO:0000256" key="7">
    <source>
        <dbReference type="PIRNR" id="PIRNR004682"/>
    </source>
</evidence>
<evidence type="ECO:0000256" key="10">
    <source>
        <dbReference type="PIRSR" id="PIRSR004682-4"/>
    </source>
</evidence>
<dbReference type="NCBIfam" id="TIGR01656">
    <property type="entry name" value="Histidinol-ppas"/>
    <property type="match status" value="1"/>
</dbReference>
<evidence type="ECO:0000256" key="9">
    <source>
        <dbReference type="PIRSR" id="PIRSR004682-3"/>
    </source>
</evidence>
<evidence type="ECO:0000256" key="5">
    <source>
        <dbReference type="ARBA" id="ARBA00023277"/>
    </source>
</evidence>
<evidence type="ECO:0000313" key="11">
    <source>
        <dbReference type="EMBL" id="KEZ53861.1"/>
    </source>
</evidence>
<feature type="site" description="Contributes to substrate recognition" evidence="9">
    <location>
        <position position="104"/>
    </location>
</feature>
<keyword evidence="10" id="KW-0460">Magnesium</keyword>
<dbReference type="STRING" id="246786.GS18_0202615"/>
<keyword evidence="5 7" id="KW-0119">Carbohydrate metabolism</keyword>
<dbReference type="CDD" id="cd07503">
    <property type="entry name" value="HAD_HisB-N"/>
    <property type="match status" value="1"/>
</dbReference>
<sequence length="176" mass="19214">MMKAVFLDRDGVINEVLTERVRFVNNPSQLYLLAGAAEGVRILCDKGYKVFVVTNQGGVGLGYMKEAVLKDIHRKMVEEIEKAGGKIEEVAYCAHSPHAGCECRKPGSLMITDLAERHGITIEESYMIGDRDVDIMAGKKAGTKTILVGSTDHGADMNFPSLLDAAKWIGGQQESR</sequence>
<dbReference type="GO" id="GO:0005975">
    <property type="term" value="P:carbohydrate metabolic process"/>
    <property type="evidence" value="ECO:0007669"/>
    <property type="project" value="InterPro"/>
</dbReference>
<feature type="binding site" evidence="10">
    <location>
        <position position="101"/>
    </location>
    <ligand>
        <name>Zn(2+)</name>
        <dbReference type="ChEBI" id="CHEBI:29105"/>
    </ligand>
</feature>
<dbReference type="EC" id="3.1.3.-" evidence="7"/>
<evidence type="ECO:0000256" key="2">
    <source>
        <dbReference type="ARBA" id="ARBA00022490"/>
    </source>
</evidence>
<evidence type="ECO:0000256" key="4">
    <source>
        <dbReference type="ARBA" id="ARBA00022801"/>
    </source>
</evidence>
<protein>
    <recommendedName>
        <fullName evidence="6 7">D,D-heptose 1,7-bisphosphate phosphatase</fullName>
        <ecNumber evidence="7">3.1.3.-</ecNumber>
    </recommendedName>
</protein>
<dbReference type="PIRSF" id="PIRSF004682">
    <property type="entry name" value="GmhB"/>
    <property type="match status" value="1"/>
</dbReference>
<feature type="binding site" evidence="10">
    <location>
        <position position="130"/>
    </location>
    <ligand>
        <name>Mg(2+)</name>
        <dbReference type="ChEBI" id="CHEBI:18420"/>
    </ligand>
</feature>
<dbReference type="OrthoDB" id="9801899at2"/>
<name>A0A084H2P9_METID</name>
<comment type="caution">
    <text evidence="11">The sequence shown here is derived from an EMBL/GenBank/DDBJ whole genome shotgun (WGS) entry which is preliminary data.</text>
</comment>
<evidence type="ECO:0000256" key="1">
    <source>
        <dbReference type="ARBA" id="ARBA00004496"/>
    </source>
</evidence>
<comment type="cofactor">
    <cofactor evidence="10">
        <name>Zn(2+)</name>
        <dbReference type="ChEBI" id="CHEBI:29105"/>
    </cofactor>
</comment>
<evidence type="ECO:0000256" key="6">
    <source>
        <dbReference type="ARBA" id="ARBA00031828"/>
    </source>
</evidence>
<evidence type="ECO:0000313" key="12">
    <source>
        <dbReference type="Proteomes" id="UP000028549"/>
    </source>
</evidence>
<dbReference type="InterPro" id="IPR006549">
    <property type="entry name" value="HAD-SF_hydro_IIIA"/>
</dbReference>
<dbReference type="PANTHER" id="PTHR42891:SF1">
    <property type="entry name" value="D-GLYCERO-BETA-D-MANNO-HEPTOSE-1,7-BISPHOSPHATE 7-PHOSPHATASE"/>
    <property type="match status" value="1"/>
</dbReference>
<accession>A0A084H2P9</accession>
<dbReference type="NCBIfam" id="TIGR01662">
    <property type="entry name" value="HAD-SF-IIIA"/>
    <property type="match status" value="1"/>
</dbReference>
<keyword evidence="10" id="KW-0862">Zinc</keyword>
<evidence type="ECO:0000256" key="3">
    <source>
        <dbReference type="ARBA" id="ARBA00022723"/>
    </source>
</evidence>
<dbReference type="GO" id="GO:0005737">
    <property type="term" value="C:cytoplasm"/>
    <property type="evidence" value="ECO:0007669"/>
    <property type="project" value="UniProtKB-SubCell"/>
</dbReference>
<keyword evidence="2 7" id="KW-0963">Cytoplasm</keyword>
<dbReference type="RefSeq" id="WP_029281825.1">
    <property type="nucleotide sequence ID" value="NZ_CANLZQ010000002.1"/>
</dbReference>
<dbReference type="InterPro" id="IPR006543">
    <property type="entry name" value="Histidinol-phos"/>
</dbReference>